<keyword evidence="3" id="KW-0808">Transferase</keyword>
<gene>
    <name evidence="6" type="primary">LOC114347151</name>
</gene>
<proteinExistence type="inferred from homology"/>
<keyword evidence="4" id="KW-0472">Membrane</keyword>
<dbReference type="AlphaFoldDB" id="A0A6P7H579"/>
<dbReference type="GO" id="GO:0008194">
    <property type="term" value="F:UDP-glycosyltransferase activity"/>
    <property type="evidence" value="ECO:0007669"/>
    <property type="project" value="InterPro"/>
</dbReference>
<dbReference type="Pfam" id="PF00201">
    <property type="entry name" value="UDPGT"/>
    <property type="match status" value="2"/>
</dbReference>
<reference evidence="6" key="1">
    <citation type="submission" date="2025-08" db="UniProtKB">
        <authorList>
            <consortium name="RefSeq"/>
        </authorList>
    </citation>
    <scope>IDENTIFICATION</scope>
</reference>
<feature type="signal peptide" evidence="5">
    <location>
        <begin position="1"/>
        <end position="24"/>
    </location>
</feature>
<dbReference type="SUPFAM" id="SSF53756">
    <property type="entry name" value="UDP-Glycosyltransferase/glycogen phosphorylase"/>
    <property type="match status" value="2"/>
</dbReference>
<dbReference type="RefSeq" id="XP_028153692.1">
    <property type="nucleotide sequence ID" value="XM_028297891.1"/>
</dbReference>
<feature type="chain" id="PRO_5028189704" evidence="5">
    <location>
        <begin position="25"/>
        <end position="1087"/>
    </location>
</feature>
<dbReference type="InParanoid" id="A0A6P7H579"/>
<dbReference type="InterPro" id="IPR035595">
    <property type="entry name" value="UDP_glycos_trans_CS"/>
</dbReference>
<evidence type="ECO:0000256" key="4">
    <source>
        <dbReference type="SAM" id="Phobius"/>
    </source>
</evidence>
<dbReference type="PANTHER" id="PTHR48043">
    <property type="entry name" value="EG:EG0003.4 PROTEIN-RELATED"/>
    <property type="match status" value="1"/>
</dbReference>
<feature type="transmembrane region" description="Helical" evidence="4">
    <location>
        <begin position="560"/>
        <end position="577"/>
    </location>
</feature>
<feature type="transmembrane region" description="Helical" evidence="4">
    <location>
        <begin position="482"/>
        <end position="505"/>
    </location>
</feature>
<dbReference type="InterPro" id="IPR002213">
    <property type="entry name" value="UDP_glucos_trans"/>
</dbReference>
<dbReference type="Gene3D" id="3.40.50.2000">
    <property type="entry name" value="Glycogen Phosphorylase B"/>
    <property type="match status" value="2"/>
</dbReference>
<sequence length="1087" mass="123858">MLVHKLRLITVIFGFLTVTKDADAYKILGVFPLAAPSHYFLGSQLMKGLAEAGHDVTMLTVFEEKNPPKNGKYNQIVMKDLYEEQQVIFRAVADFKNKKDHGIFENPVAMLLTFNQFGSTIAEKTLNNTKVQDLLKSKKEFDVVIVPQFILDSLKGFAAYYDAHLVLFNPIAPSSWMNHFVGNPSLPSINPEFALHYVSPMNFKQRLFNTLFSIFTYLNHNLLQYPSQEALIHKYISKDIDLEKVAYNVSLVLSNSHPSLNPAAGAVPCMKEIAGFHVKPPKPLPEDLKKYLDEAKHGVIYFSMGSNLKSADLPIVTREALMKAFSRRKEHVLWKFEDENLPGKPDNVRIEKWLPQSDLLAHPNIKLFITHGGFLSTVETVYNAVPTVAIPILGDQMLNAKMAERHGFTKVVEFAKLSDETISDAIEEVLTNKKYLENVRSRSKIFHDRPVPALQEAIYWIEYVVKHKGAQHLRVGYLDLAWYQWYMLDVFGLIFAVLFVTLFITKKIISWMLCKICSNNKKTSKKVKKQVPYFRDSKNQLNYVLYSQQKHYLSINMSKLTLILSLVLIFSSVDYVTPYKILGVFPFGAPSHYFLGNELIKGLASAGHDVTMITVFEEKNPPKNGSYRQVILDGVLEEQQVIFKDVTNLSKKQSAFTNPLHMLTMFNTIGYKVSEMVLSHSKMQTLMKSDEKFDIVITTQFAIEAVKALAPHFNAHLVLFNNHAANNWMNHFVGNPTLPSLNPNIVLGYPELMSFQQRLVNTLLSVATYMNYNILQYPEQNELVHKYISKDLELPAVQYNVSLVLSNSHSSLNKPAASVPCMKEIAGFHVKPPKPLPADLKKYLDAAKHGVIYFSMGSNLKSAEMTQETKDALMKAFSKRKESVLWKFEDDNLPGKPKNVRIEKWLPQSDLLAHPNIKLFITHGGFLSTIESLYHAVPTVAIPIFGDQQQNAKQSESFGYAKVLDFDTMTEENISAAIEEVISNKKYRENVQARSKMFHDRQMHPLQEAVYWIEYVVKHNGAKHLRVGYLDLAWYQYYMLDVFGLIFGTIFLIGFVIKKVLSCLYKLVKGDCDATNKSKKQKKVKKH</sequence>
<evidence type="ECO:0000256" key="1">
    <source>
        <dbReference type="ARBA" id="ARBA00009995"/>
    </source>
</evidence>
<dbReference type="KEGG" id="dvv:114347151"/>
<dbReference type="CDD" id="cd03784">
    <property type="entry name" value="GT1_Gtf-like"/>
    <property type="match status" value="2"/>
</dbReference>
<keyword evidence="2" id="KW-0328">Glycosyltransferase</keyword>
<keyword evidence="4" id="KW-1133">Transmembrane helix</keyword>
<dbReference type="FunFam" id="3.40.50.2000:FF:000050">
    <property type="entry name" value="UDP-glucuronosyltransferase"/>
    <property type="match status" value="2"/>
</dbReference>
<evidence type="ECO:0000256" key="5">
    <source>
        <dbReference type="SAM" id="SignalP"/>
    </source>
</evidence>
<protein>
    <submittedName>
        <fullName evidence="6">Uncharacterized protein LOC114347151</fullName>
    </submittedName>
</protein>
<evidence type="ECO:0000256" key="2">
    <source>
        <dbReference type="ARBA" id="ARBA00022676"/>
    </source>
</evidence>
<dbReference type="InterPro" id="IPR050271">
    <property type="entry name" value="UDP-glycosyltransferase"/>
</dbReference>
<keyword evidence="4" id="KW-0812">Transmembrane</keyword>
<dbReference type="PANTHER" id="PTHR48043:SF159">
    <property type="entry name" value="EG:EG0003.4 PROTEIN-RELATED"/>
    <property type="match status" value="1"/>
</dbReference>
<dbReference type="PROSITE" id="PS00375">
    <property type="entry name" value="UDPGT"/>
    <property type="match status" value="2"/>
</dbReference>
<evidence type="ECO:0000313" key="6">
    <source>
        <dbReference type="RefSeq" id="XP_028153692.1"/>
    </source>
</evidence>
<dbReference type="OrthoDB" id="5835829at2759"/>
<feature type="transmembrane region" description="Helical" evidence="4">
    <location>
        <begin position="1034"/>
        <end position="1057"/>
    </location>
</feature>
<keyword evidence="5" id="KW-0732">Signal</keyword>
<evidence type="ECO:0000256" key="3">
    <source>
        <dbReference type="ARBA" id="ARBA00022679"/>
    </source>
</evidence>
<accession>A0A6P7H579</accession>
<organism evidence="6">
    <name type="scientific">Diabrotica virgifera virgifera</name>
    <name type="common">western corn rootworm</name>
    <dbReference type="NCBI Taxonomy" id="50390"/>
    <lineage>
        <taxon>Eukaryota</taxon>
        <taxon>Metazoa</taxon>
        <taxon>Ecdysozoa</taxon>
        <taxon>Arthropoda</taxon>
        <taxon>Hexapoda</taxon>
        <taxon>Insecta</taxon>
        <taxon>Pterygota</taxon>
        <taxon>Neoptera</taxon>
        <taxon>Endopterygota</taxon>
        <taxon>Coleoptera</taxon>
        <taxon>Polyphaga</taxon>
        <taxon>Cucujiformia</taxon>
        <taxon>Chrysomeloidea</taxon>
        <taxon>Chrysomelidae</taxon>
        <taxon>Galerucinae</taxon>
        <taxon>Diabroticina</taxon>
        <taxon>Diabroticites</taxon>
        <taxon>Diabrotica</taxon>
    </lineage>
</organism>
<name>A0A6P7H579_DIAVI</name>
<comment type="similarity">
    <text evidence="1">Belongs to the UDP-glycosyltransferase family.</text>
</comment>